<dbReference type="Proteomes" id="UP000245926">
    <property type="component" value="Chromosome"/>
</dbReference>
<protein>
    <submittedName>
        <fullName evidence="3">Response regulator</fullName>
    </submittedName>
</protein>
<dbReference type="GO" id="GO:0000160">
    <property type="term" value="P:phosphorelay signal transduction system"/>
    <property type="evidence" value="ECO:0007669"/>
    <property type="project" value="InterPro"/>
</dbReference>
<dbReference type="SUPFAM" id="SSF52172">
    <property type="entry name" value="CheY-like"/>
    <property type="match status" value="1"/>
</dbReference>
<name>A0A2U8W196_9HYPH</name>
<keyword evidence="1" id="KW-0597">Phosphoprotein</keyword>
<accession>A0A2U8W196</accession>
<sequence length="122" mass="13434">MLTGRRVLIVEDEILIAMELMDIVEDVNGRVVGPVRTNRDAIRLIEHEHLDAAILDLNLADGEATPAAHRLIAARVPVLVCTAGVLPREMRLAWPDLPIQRKPVEPRRLVAALASLCERAPA</sequence>
<feature type="modified residue" description="4-aspartylphosphate" evidence="1">
    <location>
        <position position="56"/>
    </location>
</feature>
<dbReference type="Gene3D" id="3.40.50.2300">
    <property type="match status" value="1"/>
</dbReference>
<reference evidence="4" key="1">
    <citation type="submission" date="2018-05" db="EMBL/GenBank/DDBJ databases">
        <title>Complete Genome Sequence of Methylobacterium sp. 17SD2-17.</title>
        <authorList>
            <person name="Srinivasan S."/>
        </authorList>
    </citation>
    <scope>NUCLEOTIDE SEQUENCE [LARGE SCALE GENOMIC DNA]</scope>
    <source>
        <strain evidence="4">17SD2-17</strain>
    </source>
</reference>
<feature type="domain" description="Response regulatory" evidence="2">
    <location>
        <begin position="6"/>
        <end position="117"/>
    </location>
</feature>
<evidence type="ECO:0000259" key="2">
    <source>
        <dbReference type="PROSITE" id="PS50110"/>
    </source>
</evidence>
<proteinExistence type="predicted"/>
<dbReference type="InterPro" id="IPR001789">
    <property type="entry name" value="Sig_transdc_resp-reg_receiver"/>
</dbReference>
<organism evidence="3 4">
    <name type="scientific">Methylobacterium durans</name>
    <dbReference type="NCBI Taxonomy" id="2202825"/>
    <lineage>
        <taxon>Bacteria</taxon>
        <taxon>Pseudomonadati</taxon>
        <taxon>Pseudomonadota</taxon>
        <taxon>Alphaproteobacteria</taxon>
        <taxon>Hyphomicrobiales</taxon>
        <taxon>Methylobacteriaceae</taxon>
        <taxon>Methylobacterium</taxon>
    </lineage>
</organism>
<evidence type="ECO:0000256" key="1">
    <source>
        <dbReference type="PROSITE-ProRule" id="PRU00169"/>
    </source>
</evidence>
<dbReference type="SMART" id="SM00448">
    <property type="entry name" value="REC"/>
    <property type="match status" value="1"/>
</dbReference>
<keyword evidence="4" id="KW-1185">Reference proteome</keyword>
<evidence type="ECO:0000313" key="3">
    <source>
        <dbReference type="EMBL" id="AWN39280.1"/>
    </source>
</evidence>
<dbReference type="KEGG" id="mets:DK389_00285"/>
<dbReference type="InterPro" id="IPR011006">
    <property type="entry name" value="CheY-like_superfamily"/>
</dbReference>
<dbReference type="AlphaFoldDB" id="A0A2U8W196"/>
<dbReference type="EMBL" id="CP029550">
    <property type="protein sequence ID" value="AWN39280.1"/>
    <property type="molecule type" value="Genomic_DNA"/>
</dbReference>
<dbReference type="OrthoDB" id="582170at2"/>
<evidence type="ECO:0000313" key="4">
    <source>
        <dbReference type="Proteomes" id="UP000245926"/>
    </source>
</evidence>
<dbReference type="PROSITE" id="PS50110">
    <property type="entry name" value="RESPONSE_REGULATORY"/>
    <property type="match status" value="1"/>
</dbReference>
<gene>
    <name evidence="3" type="ORF">DK389_00285</name>
</gene>
<dbReference type="Pfam" id="PF00072">
    <property type="entry name" value="Response_reg"/>
    <property type="match status" value="1"/>
</dbReference>